<evidence type="ECO:0000256" key="1">
    <source>
        <dbReference type="ARBA" id="ARBA00022723"/>
    </source>
</evidence>
<dbReference type="InterPro" id="IPR020583">
    <property type="entry name" value="Inositol_monoP_metal-BS"/>
</dbReference>
<name>A0ABP6WWS3_9ACTN</name>
<dbReference type="PRINTS" id="PR00377">
    <property type="entry name" value="IMPHPHTASES"/>
</dbReference>
<dbReference type="PANTHER" id="PTHR20854:SF4">
    <property type="entry name" value="INOSITOL-1-MONOPHOSPHATASE-RELATED"/>
    <property type="match status" value="1"/>
</dbReference>
<organism evidence="5 6">
    <name type="scientific">Microlunatus spumicola</name>
    <dbReference type="NCBI Taxonomy" id="81499"/>
    <lineage>
        <taxon>Bacteria</taxon>
        <taxon>Bacillati</taxon>
        <taxon>Actinomycetota</taxon>
        <taxon>Actinomycetes</taxon>
        <taxon>Propionibacteriales</taxon>
        <taxon>Propionibacteriaceae</taxon>
        <taxon>Microlunatus</taxon>
    </lineage>
</organism>
<evidence type="ECO:0000256" key="2">
    <source>
        <dbReference type="ARBA" id="ARBA00022801"/>
    </source>
</evidence>
<protein>
    <submittedName>
        <fullName evidence="5">Inositol monophosphatase family protein</fullName>
    </submittedName>
</protein>
<keyword evidence="2" id="KW-0378">Hydrolase</keyword>
<dbReference type="PANTHER" id="PTHR20854">
    <property type="entry name" value="INOSITOL MONOPHOSPHATASE"/>
    <property type="match status" value="1"/>
</dbReference>
<sequence length="261" mass="26922">MEDDALAADLVREAGGLADRMLAAGLDTHYKTSISDVVSAADHAAEALVSGRLAAERPDDGQVGEEGARSTAADGTGGRTWYIDPVDGTYNFLSGIPYWCSAVGLVDDEGPLLGAVFYPARDELWVGGRGRPTTLNGRDVTPLADRPLAEVSVATYSNASHLRDRVKAGSWNAATGTAATTRMFGSASVDLAGVASGRIGVFLQANLHPWDWYPGAALVLGAGGAAEEVLIEGQRWLVAGNAQAVAETRQALLDGAAAAAA</sequence>
<dbReference type="CDD" id="cd01637">
    <property type="entry name" value="IMPase_like"/>
    <property type="match status" value="1"/>
</dbReference>
<dbReference type="RefSeq" id="WP_344741389.1">
    <property type="nucleotide sequence ID" value="NZ_BAAAYR010000001.1"/>
</dbReference>
<dbReference type="InterPro" id="IPR000760">
    <property type="entry name" value="Inositol_monophosphatase-like"/>
</dbReference>
<dbReference type="EMBL" id="BAAAYR010000001">
    <property type="protein sequence ID" value="GAA3557761.1"/>
    <property type="molecule type" value="Genomic_DNA"/>
</dbReference>
<dbReference type="Pfam" id="PF00459">
    <property type="entry name" value="Inositol_P"/>
    <property type="match status" value="1"/>
</dbReference>
<evidence type="ECO:0000256" key="4">
    <source>
        <dbReference type="SAM" id="MobiDB-lite"/>
    </source>
</evidence>
<reference evidence="6" key="1">
    <citation type="journal article" date="2019" name="Int. J. Syst. Evol. Microbiol.">
        <title>The Global Catalogue of Microorganisms (GCM) 10K type strain sequencing project: providing services to taxonomists for standard genome sequencing and annotation.</title>
        <authorList>
            <consortium name="The Broad Institute Genomics Platform"/>
            <consortium name="The Broad Institute Genome Sequencing Center for Infectious Disease"/>
            <person name="Wu L."/>
            <person name="Ma J."/>
        </authorList>
    </citation>
    <scope>NUCLEOTIDE SEQUENCE [LARGE SCALE GENOMIC DNA]</scope>
    <source>
        <strain evidence="6">JCM 16540</strain>
    </source>
</reference>
<evidence type="ECO:0000313" key="5">
    <source>
        <dbReference type="EMBL" id="GAA3557761.1"/>
    </source>
</evidence>
<gene>
    <name evidence="5" type="ORF">GCM10022197_11300</name>
</gene>
<keyword evidence="3" id="KW-0460">Magnesium</keyword>
<dbReference type="Proteomes" id="UP001500767">
    <property type="component" value="Unassembled WGS sequence"/>
</dbReference>
<dbReference type="Gene3D" id="3.40.190.80">
    <property type="match status" value="1"/>
</dbReference>
<feature type="region of interest" description="Disordered" evidence="4">
    <location>
        <begin position="52"/>
        <end position="76"/>
    </location>
</feature>
<proteinExistence type="predicted"/>
<keyword evidence="1" id="KW-0479">Metal-binding</keyword>
<comment type="caution">
    <text evidence="5">The sequence shown here is derived from an EMBL/GenBank/DDBJ whole genome shotgun (WGS) entry which is preliminary data.</text>
</comment>
<accession>A0ABP6WWS3</accession>
<evidence type="ECO:0000256" key="3">
    <source>
        <dbReference type="ARBA" id="ARBA00022842"/>
    </source>
</evidence>
<dbReference type="Gene3D" id="3.30.540.10">
    <property type="entry name" value="Fructose-1,6-Bisphosphatase, subunit A, domain 1"/>
    <property type="match status" value="1"/>
</dbReference>
<dbReference type="SUPFAM" id="SSF56655">
    <property type="entry name" value="Carbohydrate phosphatase"/>
    <property type="match status" value="1"/>
</dbReference>
<evidence type="ECO:0000313" key="6">
    <source>
        <dbReference type="Proteomes" id="UP001500767"/>
    </source>
</evidence>
<keyword evidence="6" id="KW-1185">Reference proteome</keyword>
<dbReference type="PROSITE" id="PS00629">
    <property type="entry name" value="IMP_1"/>
    <property type="match status" value="1"/>
</dbReference>